<dbReference type="SUPFAM" id="SSF48371">
    <property type="entry name" value="ARM repeat"/>
    <property type="match status" value="1"/>
</dbReference>
<dbReference type="GO" id="GO:0005634">
    <property type="term" value="C:nucleus"/>
    <property type="evidence" value="ECO:0007669"/>
    <property type="project" value="UniProtKB-SubCell"/>
</dbReference>
<evidence type="ECO:0000256" key="11">
    <source>
        <dbReference type="PIRSR" id="PIRSR612777-1"/>
    </source>
</evidence>
<evidence type="ECO:0000256" key="6">
    <source>
        <dbReference type="ARBA" id="ARBA00022723"/>
    </source>
</evidence>
<gene>
    <name evidence="17" type="ORF">EV356DRAFT_497345</name>
</gene>
<feature type="active site" description="Proton donor" evidence="11">
    <location>
        <position position="405"/>
    </location>
</feature>
<dbReference type="InterPro" id="IPR045357">
    <property type="entry name" value="Aminopeptidase_N-like_N"/>
</dbReference>
<dbReference type="GO" id="GO:0004177">
    <property type="term" value="F:aminopeptidase activity"/>
    <property type="evidence" value="ECO:0007669"/>
    <property type="project" value="TreeGrafter"/>
</dbReference>
<dbReference type="CDD" id="cd09599">
    <property type="entry name" value="M1_LTA4H"/>
    <property type="match status" value="1"/>
</dbReference>
<dbReference type="Pfam" id="PF01433">
    <property type="entry name" value="Peptidase_M1"/>
    <property type="match status" value="1"/>
</dbReference>
<evidence type="ECO:0000259" key="16">
    <source>
        <dbReference type="SMART" id="SM01263"/>
    </source>
</evidence>
<evidence type="ECO:0000256" key="10">
    <source>
        <dbReference type="ARBA" id="ARBA00023242"/>
    </source>
</evidence>
<keyword evidence="9 14" id="KW-0482">Metalloprotease</keyword>
<keyword evidence="7 14" id="KW-0378">Hydrolase</keyword>
<proteinExistence type="inferred from homology"/>
<reference evidence="17" key="1">
    <citation type="journal article" date="2020" name="Stud. Mycol.">
        <title>101 Dothideomycetes genomes: a test case for predicting lifestyles and emergence of pathogens.</title>
        <authorList>
            <person name="Haridas S."/>
            <person name="Albert R."/>
            <person name="Binder M."/>
            <person name="Bloem J."/>
            <person name="Labutti K."/>
            <person name="Salamov A."/>
            <person name="Andreopoulos B."/>
            <person name="Baker S."/>
            <person name="Barry K."/>
            <person name="Bills G."/>
            <person name="Bluhm B."/>
            <person name="Cannon C."/>
            <person name="Castanera R."/>
            <person name="Culley D."/>
            <person name="Daum C."/>
            <person name="Ezra D."/>
            <person name="Gonzalez J."/>
            <person name="Henrissat B."/>
            <person name="Kuo A."/>
            <person name="Liang C."/>
            <person name="Lipzen A."/>
            <person name="Lutzoni F."/>
            <person name="Magnuson J."/>
            <person name="Mondo S."/>
            <person name="Nolan M."/>
            <person name="Ohm R."/>
            <person name="Pangilinan J."/>
            <person name="Park H.-J."/>
            <person name="Ramirez L."/>
            <person name="Alfaro M."/>
            <person name="Sun H."/>
            <person name="Tritt A."/>
            <person name="Yoshinaga Y."/>
            <person name="Zwiers L.-H."/>
            <person name="Turgeon B."/>
            <person name="Goodwin S."/>
            <person name="Spatafora J."/>
            <person name="Crous P."/>
            <person name="Grigoriev I."/>
        </authorList>
    </citation>
    <scope>NUCLEOTIDE SEQUENCE</scope>
    <source>
        <strain evidence="17">Tuck. ex Michener</strain>
    </source>
</reference>
<keyword evidence="18" id="KW-1185">Reference proteome</keyword>
<sequence>MHRSPAAMVTRPPPADITINPPRDPNTLSNYNNFRTTHTRAVLDIEFEPKRVFGTVHITLKSLTHGETKNLILDTSYLDIEQVRVGERLVKWTLEARAEPYGAGLSIALDAPVAKGEDIEVAITMSTTPDCTALQWLTPEQTSNKKHPYMFSQCQAIHARSLFPCQDTPDVKSTYDFLIRSPLPVLASGLPKGASDFIPGKHGRPATLLYRFHQPIPMPSYLFAIASGDLASASIGPRSTVWTGPDELTAAKWEFEEDTENFIEAAEKIVYPYAWTMYNVLVLPPSFPYGGMENPQWTYATPTIVSGDRANVDVIAHELSHSWSGNLVSNASWEHFWLNEGWTTYLERRIQAAIHGESHRDFSAIIGWKALQDSVKKFGEDHEFTKLVVDLKGKDPDDAFSSVPYEKGFVFLYSLEKMLGKEKWDEFIPHYFTTYREKSLDSYDFKSTLLDFFANDQEASQILSELDWDAAFYKPGYPAKPDFDTSMVDVCYELADQWEALSKGDGKSDFKPQKQDIDGWLANQSVVFLERVQNFPEPLSVEQVEIMGEAYDYGKSQNVELVSRYFQIGLRARAQSIYRPAAQLLGRVGRMKFVRPLFRELKKADRELAFETFEENRLFYHPICRAMVEKDLFGDGPTRKS</sequence>
<evidence type="ECO:0000313" key="18">
    <source>
        <dbReference type="Proteomes" id="UP000800092"/>
    </source>
</evidence>
<dbReference type="Gene3D" id="3.30.2010.30">
    <property type="match status" value="1"/>
</dbReference>
<dbReference type="InterPro" id="IPR016024">
    <property type="entry name" value="ARM-type_fold"/>
</dbReference>
<accession>A0A6A6HHP1</accession>
<dbReference type="SUPFAM" id="SSF63737">
    <property type="entry name" value="Leukotriene A4 hydrolase N-terminal domain"/>
    <property type="match status" value="1"/>
</dbReference>
<evidence type="ECO:0000256" key="4">
    <source>
        <dbReference type="ARBA" id="ARBA00022490"/>
    </source>
</evidence>
<dbReference type="EC" id="3.4.11.-" evidence="14"/>
<comment type="cofactor">
    <cofactor evidence="13 14">
        <name>Zn(2+)</name>
        <dbReference type="ChEBI" id="CHEBI:29105"/>
    </cofactor>
    <text evidence="13 14">Binds 1 zinc ion per subunit.</text>
</comment>
<dbReference type="Gene3D" id="1.25.40.320">
    <property type="entry name" value="Peptidase M1, leukotriene A4 hydrolase/aminopeptidase C-terminal domain"/>
    <property type="match status" value="1"/>
</dbReference>
<feature type="binding site" evidence="12">
    <location>
        <begin position="590"/>
        <end position="592"/>
    </location>
    <ligand>
        <name>a peptide</name>
        <dbReference type="ChEBI" id="CHEBI:60466"/>
    </ligand>
</feature>
<keyword evidence="8 13" id="KW-0862">Zinc</keyword>
<dbReference type="Pfam" id="PF09127">
    <property type="entry name" value="Leuk-A4-hydro_C"/>
    <property type="match status" value="1"/>
</dbReference>
<dbReference type="InterPro" id="IPR014782">
    <property type="entry name" value="Peptidase_M1_dom"/>
</dbReference>
<dbReference type="GO" id="GO:0004301">
    <property type="term" value="F:epoxide hydrolase activity"/>
    <property type="evidence" value="ECO:0007669"/>
    <property type="project" value="UniProtKB-EC"/>
</dbReference>
<dbReference type="Pfam" id="PF17900">
    <property type="entry name" value="Peptidase_M1_N"/>
    <property type="match status" value="1"/>
</dbReference>
<feature type="binding site" evidence="13">
    <location>
        <position position="317"/>
    </location>
    <ligand>
        <name>Zn(2+)</name>
        <dbReference type="ChEBI" id="CHEBI:29105"/>
        <note>catalytic</note>
    </ligand>
</feature>
<comment type="subcellular location">
    <subcellularLocation>
        <location evidence="2 14">Cytoplasm</location>
    </subcellularLocation>
    <subcellularLocation>
        <location evidence="1">Nucleus</location>
    </subcellularLocation>
</comment>
<evidence type="ECO:0000256" key="2">
    <source>
        <dbReference type="ARBA" id="ARBA00004496"/>
    </source>
</evidence>
<dbReference type="FunFam" id="1.25.40.320:FF:000001">
    <property type="entry name" value="Leukotriene A(4) hydrolase"/>
    <property type="match status" value="1"/>
</dbReference>
<dbReference type="SUPFAM" id="SSF55486">
    <property type="entry name" value="Metalloproteases ('zincins'), catalytic domain"/>
    <property type="match status" value="1"/>
</dbReference>
<organism evidence="17 18">
    <name type="scientific">Viridothelium virens</name>
    <name type="common">Speckled blister lichen</name>
    <name type="synonym">Trypethelium virens</name>
    <dbReference type="NCBI Taxonomy" id="1048519"/>
    <lineage>
        <taxon>Eukaryota</taxon>
        <taxon>Fungi</taxon>
        <taxon>Dikarya</taxon>
        <taxon>Ascomycota</taxon>
        <taxon>Pezizomycotina</taxon>
        <taxon>Dothideomycetes</taxon>
        <taxon>Dothideomycetes incertae sedis</taxon>
        <taxon>Trypetheliales</taxon>
        <taxon>Trypetheliaceae</taxon>
        <taxon>Viridothelium</taxon>
    </lineage>
</organism>
<dbReference type="OrthoDB" id="79562at2759"/>
<dbReference type="Gene3D" id="2.60.40.1730">
    <property type="entry name" value="tricorn interacting facor f3 domain"/>
    <property type="match status" value="1"/>
</dbReference>
<dbReference type="InterPro" id="IPR027268">
    <property type="entry name" value="Peptidase_M4/M1_CTD_sf"/>
</dbReference>
<evidence type="ECO:0000256" key="14">
    <source>
        <dbReference type="RuleBase" id="RU361141"/>
    </source>
</evidence>
<feature type="domain" description="Peptidase M1 leukotriene A4 hydrolase/aminopeptidase C-terminal" evidence="16">
    <location>
        <begin position="486"/>
        <end position="632"/>
    </location>
</feature>
<evidence type="ECO:0000313" key="17">
    <source>
        <dbReference type="EMBL" id="KAF2237053.1"/>
    </source>
</evidence>
<dbReference type="InterPro" id="IPR015211">
    <property type="entry name" value="Peptidase_M1_C"/>
</dbReference>
<evidence type="ECO:0000256" key="3">
    <source>
        <dbReference type="ARBA" id="ARBA00010136"/>
    </source>
</evidence>
<comment type="catalytic activity">
    <reaction evidence="14">
        <text>an epoxide + H2O = an ethanediol</text>
        <dbReference type="Rhea" id="RHEA:19037"/>
        <dbReference type="ChEBI" id="CHEBI:15377"/>
        <dbReference type="ChEBI" id="CHEBI:32955"/>
        <dbReference type="ChEBI" id="CHEBI:140594"/>
        <dbReference type="EC" id="3.3.2.10"/>
    </reaction>
</comment>
<dbReference type="InterPro" id="IPR034015">
    <property type="entry name" value="M1_LTA4H"/>
</dbReference>
<dbReference type="NCBIfam" id="TIGR02411">
    <property type="entry name" value="leuko_A4_hydro"/>
    <property type="match status" value="1"/>
</dbReference>
<dbReference type="PANTHER" id="PTHR45726">
    <property type="entry name" value="LEUKOTRIENE A-4 HYDROLASE"/>
    <property type="match status" value="1"/>
</dbReference>
<feature type="binding site" evidence="13">
    <location>
        <position position="340"/>
    </location>
    <ligand>
        <name>Zn(2+)</name>
        <dbReference type="ChEBI" id="CHEBI:29105"/>
        <note>catalytic</note>
    </ligand>
</feature>
<dbReference type="FunFam" id="2.60.40.1730:FF:000004">
    <property type="entry name" value="Leukotriene A(4) hydrolase"/>
    <property type="match status" value="1"/>
</dbReference>
<keyword evidence="4 14" id="KW-0963">Cytoplasm</keyword>
<evidence type="ECO:0000256" key="5">
    <source>
        <dbReference type="ARBA" id="ARBA00022670"/>
    </source>
</evidence>
<feature type="binding site" evidence="13">
    <location>
        <position position="321"/>
    </location>
    <ligand>
        <name>Zn(2+)</name>
        <dbReference type="ChEBI" id="CHEBI:29105"/>
        <note>catalytic</note>
    </ligand>
</feature>
<protein>
    <recommendedName>
        <fullName evidence="14">Leukotriene A(4) hydrolase</fullName>
        <shortName evidence="14">LTA-4 hydrolase</shortName>
        <ecNumber evidence="14">3.3.2.10</ecNumber>
        <ecNumber evidence="14">3.4.11.-</ecNumber>
    </recommendedName>
</protein>
<name>A0A6A6HHP1_VIRVR</name>
<feature type="active site" description="Proton acceptor" evidence="11">
    <location>
        <position position="318"/>
    </location>
</feature>
<dbReference type="AlphaFoldDB" id="A0A6A6HHP1"/>
<dbReference type="Gene3D" id="1.10.390.10">
    <property type="entry name" value="Neutral Protease Domain 2"/>
    <property type="match status" value="1"/>
</dbReference>
<dbReference type="Proteomes" id="UP000800092">
    <property type="component" value="Unassembled WGS sequence"/>
</dbReference>
<dbReference type="SMART" id="SM01263">
    <property type="entry name" value="Leuk-A4-hydro_C"/>
    <property type="match status" value="1"/>
</dbReference>
<dbReference type="FunFam" id="1.10.390.10:FF:000009">
    <property type="entry name" value="Leukotriene A(4) hydrolase"/>
    <property type="match status" value="1"/>
</dbReference>
<evidence type="ECO:0000256" key="15">
    <source>
        <dbReference type="SAM" id="MobiDB-lite"/>
    </source>
</evidence>
<dbReference type="GO" id="GO:0008237">
    <property type="term" value="F:metallopeptidase activity"/>
    <property type="evidence" value="ECO:0007669"/>
    <property type="project" value="UniProtKB-KW"/>
</dbReference>
<dbReference type="InterPro" id="IPR038502">
    <property type="entry name" value="M1_LTA-4_hydro/amino_C_sf"/>
</dbReference>
<dbReference type="EMBL" id="ML991782">
    <property type="protein sequence ID" value="KAF2237053.1"/>
    <property type="molecule type" value="Genomic_DNA"/>
</dbReference>
<keyword evidence="10" id="KW-0539">Nucleus</keyword>
<dbReference type="GO" id="GO:0008270">
    <property type="term" value="F:zinc ion binding"/>
    <property type="evidence" value="ECO:0007669"/>
    <property type="project" value="InterPro"/>
</dbReference>
<dbReference type="EC" id="3.3.2.10" evidence="14"/>
<evidence type="ECO:0000256" key="8">
    <source>
        <dbReference type="ARBA" id="ARBA00022833"/>
    </source>
</evidence>
<feature type="region of interest" description="Disordered" evidence="15">
    <location>
        <begin position="1"/>
        <end position="32"/>
    </location>
</feature>
<dbReference type="GO" id="GO:0005829">
    <property type="term" value="C:cytosol"/>
    <property type="evidence" value="ECO:0007669"/>
    <property type="project" value="TreeGrafter"/>
</dbReference>
<comment type="similarity">
    <text evidence="3 14">Belongs to the peptidase M1 family.</text>
</comment>
<dbReference type="InterPro" id="IPR012777">
    <property type="entry name" value="LTA4H"/>
</dbReference>
<evidence type="ECO:0000256" key="9">
    <source>
        <dbReference type="ARBA" id="ARBA00023049"/>
    </source>
</evidence>
<evidence type="ECO:0000256" key="13">
    <source>
        <dbReference type="PIRSR" id="PIRSR612777-3"/>
    </source>
</evidence>
<dbReference type="InterPro" id="IPR049980">
    <property type="entry name" value="LTA4H_cat"/>
</dbReference>
<dbReference type="GO" id="GO:0006508">
    <property type="term" value="P:proteolysis"/>
    <property type="evidence" value="ECO:0007669"/>
    <property type="project" value="UniProtKB-KW"/>
</dbReference>
<keyword evidence="5 14" id="KW-0645">Protease</keyword>
<evidence type="ECO:0000256" key="12">
    <source>
        <dbReference type="PIRSR" id="PIRSR612777-2"/>
    </source>
</evidence>
<dbReference type="FunFam" id="3.30.2010.30:FF:000001">
    <property type="entry name" value="Leukotriene A(4) hydrolase"/>
    <property type="match status" value="1"/>
</dbReference>
<dbReference type="InterPro" id="IPR042097">
    <property type="entry name" value="Aminopeptidase_N-like_N_sf"/>
</dbReference>
<dbReference type="InterPro" id="IPR001930">
    <property type="entry name" value="Peptidase_M1"/>
</dbReference>
<dbReference type="PRINTS" id="PR00756">
    <property type="entry name" value="ALADIPTASE"/>
</dbReference>
<keyword evidence="6 13" id="KW-0479">Metal-binding</keyword>
<feature type="binding site" evidence="12">
    <location>
        <begin position="153"/>
        <end position="155"/>
    </location>
    <ligand>
        <name>a peptide</name>
        <dbReference type="ChEBI" id="CHEBI:60466"/>
    </ligand>
</feature>
<feature type="binding site" evidence="12">
    <location>
        <begin position="288"/>
        <end position="293"/>
    </location>
    <ligand>
        <name>a peptide</name>
        <dbReference type="ChEBI" id="CHEBI:60466"/>
    </ligand>
</feature>
<evidence type="ECO:0000256" key="1">
    <source>
        <dbReference type="ARBA" id="ARBA00004123"/>
    </source>
</evidence>
<evidence type="ECO:0000256" key="7">
    <source>
        <dbReference type="ARBA" id="ARBA00022801"/>
    </source>
</evidence>
<dbReference type="PANTHER" id="PTHR45726:SF3">
    <property type="entry name" value="LEUKOTRIENE A-4 HYDROLASE"/>
    <property type="match status" value="1"/>
</dbReference>